<evidence type="ECO:0000313" key="8">
    <source>
        <dbReference type="Proteomes" id="UP001138681"/>
    </source>
</evidence>
<dbReference type="PANTHER" id="PTHR24421">
    <property type="entry name" value="NITRATE/NITRITE SENSOR PROTEIN NARX-RELATED"/>
    <property type="match status" value="1"/>
</dbReference>
<sequence>MMLAIPPSVGLAQSGTLSELTQLKKAEGVILEFTEGEYSLADGATPPADGFEPGSSPKVYQINYEGWTFGDYHSVTGRFSIERDALPEGPLALYTISTRDQFVVLVNGAEVFRNFASVSDKKLSWNRPYLVALAPRVFQDGANTIEIRAVSQGSVGVGRVLIGESSAVQSYYSSQLFWRITAPQIVNYTMLLLGMLVFLFWLKRRHEIELLFLALSTFFWFARYFHFFAADIPFNLQLFSDISENASLYGSWSTMAFYFYFIRLRYTHQIVLGSLAVALVISVLQKALGWEWTVFYVWSLVLSLFMAGVGVVSLFRHRDLEYGALGLAMAATPIFALIDIYAAFRFGGSGGAIYISVFMPFLYTFAFLLSFGKRALDAFNSSENAKTVLERRIAETKAELAESEEARQQLRVEQAISSEHGRLMQEMHDGIGSNLVTALAVARQQNMPESTIKTLSGALNDLKLTVDSLEPVEGDIVALIGNLRHRMAGDLKAAGIACKWEVESCDNLPWLDATNALHVLRVFQEAISNVLTHSGASVISIGCKEAKRGDIKGVEAHIVDDGIGYEADIGSQGKGLINIQARAEALRGAMEQESRVGYGTRITLWLPYRREA</sequence>
<evidence type="ECO:0000256" key="2">
    <source>
        <dbReference type="ARBA" id="ARBA00022777"/>
    </source>
</evidence>
<feature type="transmembrane region" description="Helical" evidence="5">
    <location>
        <begin position="350"/>
        <end position="371"/>
    </location>
</feature>
<keyword evidence="5" id="KW-1133">Transmembrane helix</keyword>
<keyword evidence="3" id="KW-0902">Two-component regulatory system</keyword>
<dbReference type="Proteomes" id="UP001138681">
    <property type="component" value="Unassembled WGS sequence"/>
</dbReference>
<protein>
    <recommendedName>
        <fullName evidence="6">Histidine kinase/HSP90-like ATPase domain-containing protein</fullName>
    </recommendedName>
</protein>
<keyword evidence="5" id="KW-0812">Transmembrane</keyword>
<feature type="transmembrane region" description="Helical" evidence="5">
    <location>
        <begin position="246"/>
        <end position="263"/>
    </location>
</feature>
<dbReference type="CDD" id="cd16917">
    <property type="entry name" value="HATPase_UhpB-NarQ-NarX-like"/>
    <property type="match status" value="1"/>
</dbReference>
<name>A0A9X1F2A1_9SPHN</name>
<keyword evidence="1" id="KW-0808">Transferase</keyword>
<dbReference type="GO" id="GO:0016301">
    <property type="term" value="F:kinase activity"/>
    <property type="evidence" value="ECO:0007669"/>
    <property type="project" value="UniProtKB-KW"/>
</dbReference>
<feature type="transmembrane region" description="Helical" evidence="5">
    <location>
        <begin position="209"/>
        <end position="226"/>
    </location>
</feature>
<organism evidence="7 8">
    <name type="scientific">Erythrobacter crassostreae</name>
    <dbReference type="NCBI Taxonomy" id="2828328"/>
    <lineage>
        <taxon>Bacteria</taxon>
        <taxon>Pseudomonadati</taxon>
        <taxon>Pseudomonadota</taxon>
        <taxon>Alphaproteobacteria</taxon>
        <taxon>Sphingomonadales</taxon>
        <taxon>Erythrobacteraceae</taxon>
        <taxon>Erythrobacter/Porphyrobacter group</taxon>
        <taxon>Erythrobacter</taxon>
    </lineage>
</organism>
<dbReference type="GO" id="GO:0000160">
    <property type="term" value="P:phosphorelay signal transduction system"/>
    <property type="evidence" value="ECO:0007669"/>
    <property type="project" value="UniProtKB-KW"/>
</dbReference>
<keyword evidence="5" id="KW-0472">Membrane</keyword>
<evidence type="ECO:0000256" key="1">
    <source>
        <dbReference type="ARBA" id="ARBA00022679"/>
    </source>
</evidence>
<feature type="transmembrane region" description="Helical" evidence="5">
    <location>
        <begin position="322"/>
        <end position="344"/>
    </location>
</feature>
<accession>A0A9X1F2A1</accession>
<feature type="transmembrane region" description="Helical" evidence="5">
    <location>
        <begin position="270"/>
        <end position="288"/>
    </location>
</feature>
<keyword evidence="8" id="KW-1185">Reference proteome</keyword>
<keyword evidence="4" id="KW-0175">Coiled coil</keyword>
<evidence type="ECO:0000256" key="4">
    <source>
        <dbReference type="SAM" id="Coils"/>
    </source>
</evidence>
<dbReference type="Pfam" id="PF02518">
    <property type="entry name" value="HATPase_c"/>
    <property type="match status" value="1"/>
</dbReference>
<evidence type="ECO:0000256" key="5">
    <source>
        <dbReference type="SAM" id="Phobius"/>
    </source>
</evidence>
<gene>
    <name evidence="7" type="ORF">KCG46_05280</name>
</gene>
<keyword evidence="2" id="KW-0418">Kinase</keyword>
<evidence type="ECO:0000313" key="7">
    <source>
        <dbReference type="EMBL" id="MBV7258991.1"/>
    </source>
</evidence>
<dbReference type="EMBL" id="JAGSPC010000001">
    <property type="protein sequence ID" value="MBV7258991.1"/>
    <property type="molecule type" value="Genomic_DNA"/>
</dbReference>
<feature type="transmembrane region" description="Helical" evidence="5">
    <location>
        <begin position="294"/>
        <end position="315"/>
    </location>
</feature>
<evidence type="ECO:0000259" key="6">
    <source>
        <dbReference type="SMART" id="SM00387"/>
    </source>
</evidence>
<feature type="coiled-coil region" evidence="4">
    <location>
        <begin position="379"/>
        <end position="413"/>
    </location>
</feature>
<feature type="transmembrane region" description="Helical" evidence="5">
    <location>
        <begin position="185"/>
        <end position="202"/>
    </location>
</feature>
<comment type="caution">
    <text evidence="7">The sequence shown here is derived from an EMBL/GenBank/DDBJ whole genome shotgun (WGS) entry which is preliminary data.</text>
</comment>
<dbReference type="InterPro" id="IPR003594">
    <property type="entry name" value="HATPase_dom"/>
</dbReference>
<reference evidence="7" key="1">
    <citation type="submission" date="2021-04" db="EMBL/GenBank/DDBJ databases">
        <authorList>
            <person name="Pira H."/>
            <person name="Risdian C."/>
            <person name="Wink J."/>
        </authorList>
    </citation>
    <scope>NUCLEOTIDE SEQUENCE</scope>
    <source>
        <strain evidence="7">WH158</strain>
    </source>
</reference>
<proteinExistence type="predicted"/>
<dbReference type="SMART" id="SM00387">
    <property type="entry name" value="HATPase_c"/>
    <property type="match status" value="1"/>
</dbReference>
<feature type="domain" description="Histidine kinase/HSP90-like ATPase" evidence="6">
    <location>
        <begin position="514"/>
        <end position="610"/>
    </location>
</feature>
<dbReference type="InterPro" id="IPR050482">
    <property type="entry name" value="Sensor_HK_TwoCompSys"/>
</dbReference>
<dbReference type="AlphaFoldDB" id="A0A9X1F2A1"/>
<evidence type="ECO:0000256" key="3">
    <source>
        <dbReference type="ARBA" id="ARBA00023012"/>
    </source>
</evidence>